<protein>
    <submittedName>
        <fullName evidence="1">DUF5343 domain-containing protein</fullName>
    </submittedName>
</protein>
<dbReference type="EMBL" id="JARFYM010000005">
    <property type="protein sequence ID" value="MDL2399214.1"/>
    <property type="molecule type" value="Genomic_DNA"/>
</dbReference>
<sequence length="236" mass="25315">MAPKPTAVEVNAEVETNNNSQSPASAAQRKIPGNLPYLTASGTLKKALDGIIPASRPDKFNADFLENVLKLSGGGARACIPILKKMGFLTSDGAPTELYAKFRTEGGRSSAAAQGLRAAFQEIFRRSEWAHTVDDAKLRDIVVEITGLGPSDPVLKAIIATFKAIRSFVVPGLERDDAMPINGVEDVENVNTVVGVAPSSNGDIRLAYNINIVLPETSDLKVLNAIFRSIRENLMR</sequence>
<comment type="caution">
    <text evidence="1">The sequence shown here is derived from an EMBL/GenBank/DDBJ whole genome shotgun (WGS) entry which is preliminary data.</text>
</comment>
<dbReference type="RefSeq" id="WP_285868143.1">
    <property type="nucleotide sequence ID" value="NZ_JARFYM010000005.1"/>
</dbReference>
<evidence type="ECO:0000313" key="1">
    <source>
        <dbReference type="EMBL" id="MDL2399214.1"/>
    </source>
</evidence>
<reference evidence="1" key="1">
    <citation type="submission" date="2023-06" db="EMBL/GenBank/DDBJ databases">
        <title>Phylogenetic Diversity of Rhizobium strains.</title>
        <authorList>
            <person name="Moura F.T."/>
            <person name="Helene L.C.F."/>
            <person name="Hungria M."/>
        </authorList>
    </citation>
    <scope>NUCLEOTIDE SEQUENCE</scope>
    <source>
        <strain evidence="1">CCGE526</strain>
    </source>
</reference>
<name>A0ABT7JWC3_9HYPH</name>
<keyword evidence="2" id="KW-1185">Reference proteome</keyword>
<dbReference type="Proteomes" id="UP001172645">
    <property type="component" value="Unassembled WGS sequence"/>
</dbReference>
<organism evidence="1 2">
    <name type="scientific">Rhizobium mayense</name>
    <dbReference type="NCBI Taxonomy" id="1312184"/>
    <lineage>
        <taxon>Bacteria</taxon>
        <taxon>Pseudomonadati</taxon>
        <taxon>Pseudomonadota</taxon>
        <taxon>Alphaproteobacteria</taxon>
        <taxon>Hyphomicrobiales</taxon>
        <taxon>Rhizobiaceae</taxon>
        <taxon>Rhizobium/Agrobacterium group</taxon>
        <taxon>Rhizobium</taxon>
    </lineage>
</organism>
<proteinExistence type="predicted"/>
<gene>
    <name evidence="1" type="ORF">PY649_09940</name>
</gene>
<evidence type="ECO:0000313" key="2">
    <source>
        <dbReference type="Proteomes" id="UP001172645"/>
    </source>
</evidence>
<dbReference type="InterPro" id="IPR035235">
    <property type="entry name" value="DUF5343"/>
</dbReference>
<accession>A0ABT7JWC3</accession>
<dbReference type="Pfam" id="PF17278">
    <property type="entry name" value="DUF5343"/>
    <property type="match status" value="1"/>
</dbReference>